<evidence type="ECO:0000259" key="1">
    <source>
        <dbReference type="Pfam" id="PF26340"/>
    </source>
</evidence>
<dbReference type="InterPro" id="IPR058813">
    <property type="entry name" value="DNA-SBD_ScoMcrA"/>
</dbReference>
<dbReference type="STRING" id="168276.SAMN05444580_112101"/>
<reference evidence="2 3" key="1">
    <citation type="submission" date="2016-10" db="EMBL/GenBank/DDBJ databases">
        <authorList>
            <person name="de Groot N.N."/>
        </authorList>
    </citation>
    <scope>NUCLEOTIDE SEQUENCE [LARGE SCALE GENOMIC DNA]</scope>
    <source>
        <strain evidence="2 3">JCM 11308</strain>
    </source>
</reference>
<evidence type="ECO:0000313" key="3">
    <source>
        <dbReference type="Proteomes" id="UP000199417"/>
    </source>
</evidence>
<keyword evidence="3" id="KW-1185">Reference proteome</keyword>
<sequence length="145" mass="15856">MTAASLLASLRDLKVQSYRGQPAPYQFVVLLYAIDRANTDKPRIARFSEVKDELGRALAPFALAKTPPNPANPWVALGQSPWWELEATVPYKLVAERDLAAGLSVVAYDLVRDDPAFTGQAVDVITRIIGSHPAYPSLLESLSVH</sequence>
<dbReference type="EMBL" id="FNAB01000012">
    <property type="protein sequence ID" value="SDE22755.1"/>
    <property type="molecule type" value="Genomic_DNA"/>
</dbReference>
<protein>
    <recommendedName>
        <fullName evidence="1">ScoMcrA-like DNA sulfur-binding domain-containing protein</fullName>
    </recommendedName>
</protein>
<proteinExistence type="predicted"/>
<name>A0A1G7B932_9NOCA</name>
<dbReference type="RefSeq" id="WP_139191263.1">
    <property type="nucleotide sequence ID" value="NZ_FNAB01000012.1"/>
</dbReference>
<feature type="domain" description="ScoMcrA-like DNA sulfur-binding" evidence="1">
    <location>
        <begin position="4"/>
        <end position="127"/>
    </location>
</feature>
<accession>A0A1G7B932</accession>
<organism evidence="2 3">
    <name type="scientific">Rhodococcus tukisamuensis</name>
    <dbReference type="NCBI Taxonomy" id="168276"/>
    <lineage>
        <taxon>Bacteria</taxon>
        <taxon>Bacillati</taxon>
        <taxon>Actinomycetota</taxon>
        <taxon>Actinomycetes</taxon>
        <taxon>Mycobacteriales</taxon>
        <taxon>Nocardiaceae</taxon>
        <taxon>Rhodococcus</taxon>
    </lineage>
</organism>
<gene>
    <name evidence="2" type="ORF">SAMN05444580_112101</name>
</gene>
<dbReference type="Pfam" id="PF26340">
    <property type="entry name" value="DNA-SBD_ScoMcrA"/>
    <property type="match status" value="1"/>
</dbReference>
<dbReference type="Proteomes" id="UP000199417">
    <property type="component" value="Unassembled WGS sequence"/>
</dbReference>
<dbReference type="AlphaFoldDB" id="A0A1G7B932"/>
<evidence type="ECO:0000313" key="2">
    <source>
        <dbReference type="EMBL" id="SDE22755.1"/>
    </source>
</evidence>